<dbReference type="InterPro" id="IPR022536">
    <property type="entry name" value="EspC"/>
</dbReference>
<dbReference type="EMBL" id="CP046171">
    <property type="protein sequence ID" value="QIS05178.1"/>
    <property type="molecule type" value="Genomic_DNA"/>
</dbReference>
<proteinExistence type="predicted"/>
<evidence type="ECO:0008006" key="4">
    <source>
        <dbReference type="Google" id="ProtNLM"/>
    </source>
</evidence>
<evidence type="ECO:0000313" key="3">
    <source>
        <dbReference type="Proteomes" id="UP000501705"/>
    </source>
</evidence>
<dbReference type="Pfam" id="PF10824">
    <property type="entry name" value="T7SS_ESX_EspC"/>
    <property type="match status" value="1"/>
</dbReference>
<feature type="region of interest" description="Disordered" evidence="1">
    <location>
        <begin position="78"/>
        <end position="106"/>
    </location>
</feature>
<sequence>MAEELHVRPDQLDELAATLRGLAGQAGSARDYVATWFVFGSHDGRIYAQVEAMLDGMRRNLEAEYGTLRTASEAAASALSKSAQAHRDTDSATAQRLSAAGVEDPR</sequence>
<dbReference type="GO" id="GO:0009306">
    <property type="term" value="P:protein secretion"/>
    <property type="evidence" value="ECO:0007669"/>
    <property type="project" value="InterPro"/>
</dbReference>
<dbReference type="Proteomes" id="UP000501705">
    <property type="component" value="Chromosome"/>
</dbReference>
<name>A0A6G9XW97_NOCBR</name>
<organism evidence="2 3">
    <name type="scientific">Nocardia brasiliensis</name>
    <dbReference type="NCBI Taxonomy" id="37326"/>
    <lineage>
        <taxon>Bacteria</taxon>
        <taxon>Bacillati</taxon>
        <taxon>Actinomycetota</taxon>
        <taxon>Actinomycetes</taxon>
        <taxon>Mycobacteriales</taxon>
        <taxon>Nocardiaceae</taxon>
        <taxon>Nocardia</taxon>
    </lineage>
</organism>
<dbReference type="AlphaFoldDB" id="A0A6G9XW97"/>
<reference evidence="2 3" key="1">
    <citation type="journal article" date="2019" name="ACS Chem. Biol.">
        <title>Identification and Mobilization of a Cryptic Antibiotic Biosynthesis Gene Locus from a Human-Pathogenic Nocardia Isolate.</title>
        <authorList>
            <person name="Herisse M."/>
            <person name="Ishida K."/>
            <person name="Porter J.L."/>
            <person name="Howden B."/>
            <person name="Hertweck C."/>
            <person name="Stinear T.P."/>
            <person name="Pidot S.J."/>
        </authorList>
    </citation>
    <scope>NUCLEOTIDE SEQUENCE [LARGE SCALE GENOMIC DNA]</scope>
    <source>
        <strain evidence="2 3">AUSMDU00024985</strain>
    </source>
</reference>
<dbReference type="RefSeq" id="WP_167464270.1">
    <property type="nucleotide sequence ID" value="NZ_CP046171.1"/>
</dbReference>
<gene>
    <name evidence="2" type="ORF">F5X71_25250</name>
</gene>
<evidence type="ECO:0000313" key="2">
    <source>
        <dbReference type="EMBL" id="QIS05178.1"/>
    </source>
</evidence>
<protein>
    <recommendedName>
        <fullName evidence="4">ESX-1 secretion-associated protein</fullName>
    </recommendedName>
</protein>
<accession>A0A6G9XW97</accession>
<evidence type="ECO:0000256" key="1">
    <source>
        <dbReference type="SAM" id="MobiDB-lite"/>
    </source>
</evidence>